<evidence type="ECO:0000313" key="2">
    <source>
        <dbReference type="EMBL" id="ARU59864.1"/>
    </source>
</evidence>
<dbReference type="EMBL" id="CP021434">
    <property type="protein sequence ID" value="ARU59864.1"/>
    <property type="molecule type" value="Genomic_DNA"/>
</dbReference>
<protein>
    <submittedName>
        <fullName evidence="2">Uncharacterized protein</fullName>
    </submittedName>
</protein>
<feature type="transmembrane region" description="Helical" evidence="1">
    <location>
        <begin position="12"/>
        <end position="33"/>
    </location>
</feature>
<evidence type="ECO:0000313" key="3">
    <source>
        <dbReference type="Proteomes" id="UP000195437"/>
    </source>
</evidence>
<keyword evidence="1" id="KW-0472">Membrane</keyword>
<dbReference type="OrthoDB" id="6194834at2"/>
<dbReference type="Proteomes" id="UP000195437">
    <property type="component" value="Chromosome"/>
</dbReference>
<organism evidence="2 3">
    <name type="scientific">Tumebacillus avium</name>
    <dbReference type="NCBI Taxonomy" id="1903704"/>
    <lineage>
        <taxon>Bacteria</taxon>
        <taxon>Bacillati</taxon>
        <taxon>Bacillota</taxon>
        <taxon>Bacilli</taxon>
        <taxon>Bacillales</taxon>
        <taxon>Alicyclobacillaceae</taxon>
        <taxon>Tumebacillus</taxon>
    </lineage>
</organism>
<dbReference type="KEGG" id="tum:CBW65_01430"/>
<proteinExistence type="predicted"/>
<sequence>MDEINKLTKRKQILLCIGFILLLGLGGAMFYGVTNNGEDTNRMIPVEEKIETGVERLATADEPIVKIDQSAEYEWYLTRMEQGQGYEHLKKLISGKGWTFVEQEGAGYFFEKDGKKLIVTTEMWTRKYVLVKIPVLVNE</sequence>
<dbReference type="AlphaFoldDB" id="A0A1Y0IKH8"/>
<reference evidence="3" key="1">
    <citation type="submission" date="2017-05" db="EMBL/GenBank/DDBJ databases">
        <authorList>
            <person name="Sung H."/>
        </authorList>
    </citation>
    <scope>NUCLEOTIDE SEQUENCE [LARGE SCALE GENOMIC DNA]</scope>
    <source>
        <strain evidence="3">AR23208</strain>
    </source>
</reference>
<keyword evidence="1" id="KW-0812">Transmembrane</keyword>
<keyword evidence="1" id="KW-1133">Transmembrane helix</keyword>
<keyword evidence="3" id="KW-1185">Reference proteome</keyword>
<gene>
    <name evidence="2" type="ORF">CBW65_01430</name>
</gene>
<accession>A0A1Y0IKH8</accession>
<name>A0A1Y0IKH8_9BACL</name>
<evidence type="ECO:0000256" key="1">
    <source>
        <dbReference type="SAM" id="Phobius"/>
    </source>
</evidence>
<dbReference type="RefSeq" id="WP_087455251.1">
    <property type="nucleotide sequence ID" value="NZ_CP021434.1"/>
</dbReference>